<protein>
    <submittedName>
        <fullName evidence="1">Uncharacterized protein</fullName>
    </submittedName>
</protein>
<accession>A0AAV4WIM0</accession>
<keyword evidence="2" id="KW-1185">Reference proteome</keyword>
<sequence length="161" mass="17376">SPISALCPCGSQCLRPYRRSSSTPASVLPPAHRTLMATMLTDMTSRMPQLVPSTPRLRSRRSELPLSPPQLVYGAYAAPAVAAYAAPAVAAYAAPAVALRRLSFDWPCSLREVLPPQCLMDVWLTEDTPPCGLRRFSDTEQPTVWGYGAGFTVLDSGKAIL</sequence>
<dbReference type="AlphaFoldDB" id="A0AAV4WIM0"/>
<evidence type="ECO:0000313" key="1">
    <source>
        <dbReference type="EMBL" id="GIY82701.1"/>
    </source>
</evidence>
<proteinExistence type="predicted"/>
<comment type="caution">
    <text evidence="1">The sequence shown here is derived from an EMBL/GenBank/DDBJ whole genome shotgun (WGS) entry which is preliminary data.</text>
</comment>
<reference evidence="1 2" key="1">
    <citation type="submission" date="2021-06" db="EMBL/GenBank/DDBJ databases">
        <title>Caerostris extrusa draft genome.</title>
        <authorList>
            <person name="Kono N."/>
            <person name="Arakawa K."/>
        </authorList>
    </citation>
    <scope>NUCLEOTIDE SEQUENCE [LARGE SCALE GENOMIC DNA]</scope>
</reference>
<dbReference type="Proteomes" id="UP001054945">
    <property type="component" value="Unassembled WGS sequence"/>
</dbReference>
<organism evidence="1 2">
    <name type="scientific">Caerostris extrusa</name>
    <name type="common">Bark spider</name>
    <name type="synonym">Caerostris bankana</name>
    <dbReference type="NCBI Taxonomy" id="172846"/>
    <lineage>
        <taxon>Eukaryota</taxon>
        <taxon>Metazoa</taxon>
        <taxon>Ecdysozoa</taxon>
        <taxon>Arthropoda</taxon>
        <taxon>Chelicerata</taxon>
        <taxon>Arachnida</taxon>
        <taxon>Araneae</taxon>
        <taxon>Araneomorphae</taxon>
        <taxon>Entelegynae</taxon>
        <taxon>Araneoidea</taxon>
        <taxon>Araneidae</taxon>
        <taxon>Caerostris</taxon>
    </lineage>
</organism>
<feature type="non-terminal residue" evidence="1">
    <location>
        <position position="1"/>
    </location>
</feature>
<dbReference type="EMBL" id="BPLR01016269">
    <property type="protein sequence ID" value="GIY82701.1"/>
    <property type="molecule type" value="Genomic_DNA"/>
</dbReference>
<name>A0AAV4WIM0_CAEEX</name>
<gene>
    <name evidence="1" type="ORF">CEXT_436671</name>
</gene>
<evidence type="ECO:0000313" key="2">
    <source>
        <dbReference type="Proteomes" id="UP001054945"/>
    </source>
</evidence>